<sequence>MKKRTVSSALTLSLVLGGFGFGTVHANEKAVKMNEKYQTPSYIIEDWQMPKTKSLTKQKVSKEDIAFAFLQHKQQMFKLKGDMKNHFKVVNKEKDDKNGTHHIRFIEQYEGIPVYGSTQTIAVTDENEVKAFFGQVIPHLEDKKIPTEPLVDKKQALQTATDSIEKEIGKVENYDAPPSSKLYIKEHEGKFYLSYLVKASTSNPAPGYWHYFVDATNGEIIQRYNAIDKVNGFGKGVLGNKETFEIASEEGEYYLYDGSRGDGVHTFNAQHMDPLIFNILSQLLGYTGEEVTSGNKFFGDPAAVDAHVHAAEVYDYFQDTFNRDSFDDEGAKLISSVHVGENWNNAAWNGVQMMYGDGDGDTFIPLSGALDVIGHELTHAVTDRTADLVYENESGALNESLSDILGAMVDRDDWLMGEDVFTPGKEGDGLRSLRDPSSIPHPFEEGKGYPDHYSELYTGELDNGGVHINSSINNKAAYLLSEGGTHYDVVVEGMGREATEQIYYRALTKYLTATSDFSMMRQAAIEAASDLYGDSSKEVNAVKQAYNAVGVK</sequence>
<dbReference type="PRINTS" id="PR00730">
    <property type="entry name" value="THERMOLYSIN"/>
</dbReference>
<organism evidence="21 22">
    <name type="scientific">Pontibacillus litoralis JSM 072002</name>
    <dbReference type="NCBI Taxonomy" id="1385512"/>
    <lineage>
        <taxon>Bacteria</taxon>
        <taxon>Bacillati</taxon>
        <taxon>Bacillota</taxon>
        <taxon>Bacilli</taxon>
        <taxon>Bacillales</taxon>
        <taxon>Bacillaceae</taxon>
        <taxon>Pontibacillus</taxon>
    </lineage>
</organism>
<evidence type="ECO:0000256" key="16">
    <source>
        <dbReference type="RuleBase" id="RU366073"/>
    </source>
</evidence>
<evidence type="ECO:0000256" key="2">
    <source>
        <dbReference type="ARBA" id="ARBA00001947"/>
    </source>
</evidence>
<dbReference type="MEROPS" id="M04.012"/>
<dbReference type="AlphaFoldDB" id="A0A0A5HWX3"/>
<evidence type="ECO:0000259" key="19">
    <source>
        <dbReference type="Pfam" id="PF02868"/>
    </source>
</evidence>
<dbReference type="GO" id="GO:0005576">
    <property type="term" value="C:extracellular region"/>
    <property type="evidence" value="ECO:0007669"/>
    <property type="project" value="UniProtKB-SubCell"/>
</dbReference>
<dbReference type="InterPro" id="IPR011096">
    <property type="entry name" value="FTP_domain"/>
</dbReference>
<evidence type="ECO:0000259" key="20">
    <source>
        <dbReference type="Pfam" id="PF07504"/>
    </source>
</evidence>
<dbReference type="GO" id="GO:0046872">
    <property type="term" value="F:metal ion binding"/>
    <property type="evidence" value="ECO:0007669"/>
    <property type="project" value="UniProtKB-UniRule"/>
</dbReference>
<keyword evidence="6 16" id="KW-0645">Protease</keyword>
<keyword evidence="9 16" id="KW-0378">Hydrolase</keyword>
<dbReference type="eggNOG" id="COG3227">
    <property type="taxonomic scope" value="Bacteria"/>
</dbReference>
<dbReference type="CDD" id="cd09597">
    <property type="entry name" value="M4_TLP"/>
    <property type="match status" value="1"/>
</dbReference>
<evidence type="ECO:0000256" key="14">
    <source>
        <dbReference type="ARBA" id="ARBA00058263"/>
    </source>
</evidence>
<keyword evidence="12 16" id="KW-0482">Metalloprotease</keyword>
<comment type="caution">
    <text evidence="21">The sequence shown here is derived from an EMBL/GenBank/DDBJ whole genome shotgun (WGS) entry which is preliminary data.</text>
</comment>
<dbReference type="Gene3D" id="3.10.450.40">
    <property type="match status" value="1"/>
</dbReference>
<dbReference type="GO" id="GO:0006508">
    <property type="term" value="P:proteolysis"/>
    <property type="evidence" value="ECO:0007669"/>
    <property type="project" value="UniProtKB-KW"/>
</dbReference>
<accession>A0A0A5HWX3</accession>
<dbReference type="Gene3D" id="3.10.170.10">
    <property type="match status" value="1"/>
</dbReference>
<evidence type="ECO:0000256" key="9">
    <source>
        <dbReference type="ARBA" id="ARBA00022801"/>
    </source>
</evidence>
<dbReference type="Pfam" id="PF07504">
    <property type="entry name" value="FTP"/>
    <property type="match status" value="1"/>
</dbReference>
<feature type="chain" id="PRO_5023010985" description="Neutral metalloproteinase" evidence="16">
    <location>
        <begin position="27"/>
        <end position="552"/>
    </location>
</feature>
<feature type="region of interest" description="Disordered" evidence="17">
    <location>
        <begin position="425"/>
        <end position="446"/>
    </location>
</feature>
<dbReference type="InterPro" id="IPR001570">
    <property type="entry name" value="Peptidase_M4_C_domain"/>
</dbReference>
<keyword evidence="11" id="KW-0106">Calcium</keyword>
<evidence type="ECO:0000256" key="17">
    <source>
        <dbReference type="SAM" id="MobiDB-lite"/>
    </source>
</evidence>
<evidence type="ECO:0000256" key="13">
    <source>
        <dbReference type="ARBA" id="ARBA00051328"/>
    </source>
</evidence>
<evidence type="ECO:0000256" key="12">
    <source>
        <dbReference type="ARBA" id="ARBA00023049"/>
    </source>
</evidence>
<dbReference type="Pfam" id="PF02868">
    <property type="entry name" value="Peptidase_M4_C"/>
    <property type="match status" value="1"/>
</dbReference>
<comment type="cofactor">
    <cofactor evidence="1">
        <name>Ca(2+)</name>
        <dbReference type="ChEBI" id="CHEBI:29108"/>
    </cofactor>
</comment>
<feature type="compositionally biased region" description="Basic and acidic residues" evidence="17">
    <location>
        <begin position="425"/>
        <end position="434"/>
    </location>
</feature>
<evidence type="ECO:0000313" key="21">
    <source>
        <dbReference type="EMBL" id="KGX88132.1"/>
    </source>
</evidence>
<evidence type="ECO:0000256" key="6">
    <source>
        <dbReference type="ARBA" id="ARBA00022670"/>
    </source>
</evidence>
<dbReference type="EC" id="3.4.24.-" evidence="16"/>
<comment type="similarity">
    <text evidence="4 16">Belongs to the peptidase M4 family.</text>
</comment>
<keyword evidence="22" id="KW-1185">Reference proteome</keyword>
<reference evidence="21 22" key="1">
    <citation type="submission" date="2013-08" db="EMBL/GenBank/DDBJ databases">
        <authorList>
            <person name="Huang J."/>
            <person name="Wang G."/>
        </authorList>
    </citation>
    <scope>NUCLEOTIDE SEQUENCE [LARGE SCALE GENOMIC DNA]</scope>
    <source>
        <strain evidence="21 22">JSM 072002</strain>
    </source>
</reference>
<feature type="active site" evidence="15">
    <location>
        <position position="376"/>
    </location>
</feature>
<evidence type="ECO:0000256" key="11">
    <source>
        <dbReference type="ARBA" id="ARBA00022837"/>
    </source>
</evidence>
<name>A0A0A5HWX3_9BACI</name>
<protein>
    <recommendedName>
        <fullName evidence="16">Neutral metalloproteinase</fullName>
        <ecNumber evidence="16">3.4.24.-</ecNumber>
    </recommendedName>
</protein>
<evidence type="ECO:0000256" key="8">
    <source>
        <dbReference type="ARBA" id="ARBA00022729"/>
    </source>
</evidence>
<evidence type="ECO:0000256" key="5">
    <source>
        <dbReference type="ARBA" id="ARBA00022525"/>
    </source>
</evidence>
<evidence type="ECO:0000256" key="3">
    <source>
        <dbReference type="ARBA" id="ARBA00004613"/>
    </source>
</evidence>
<dbReference type="InterPro" id="IPR023612">
    <property type="entry name" value="Peptidase_M4"/>
</dbReference>
<dbReference type="FunFam" id="1.10.390.10:FF:000012">
    <property type="entry name" value="Thermolysin"/>
    <property type="match status" value="1"/>
</dbReference>
<dbReference type="GO" id="GO:0004222">
    <property type="term" value="F:metalloendopeptidase activity"/>
    <property type="evidence" value="ECO:0007669"/>
    <property type="project" value="UniProtKB-UniRule"/>
</dbReference>
<dbReference type="EMBL" id="AVPG01000003">
    <property type="protein sequence ID" value="KGX88132.1"/>
    <property type="molecule type" value="Genomic_DNA"/>
</dbReference>
<feature type="domain" description="FTP" evidence="20">
    <location>
        <begin position="86"/>
        <end position="136"/>
    </location>
</feature>
<evidence type="ECO:0000259" key="18">
    <source>
        <dbReference type="Pfam" id="PF01447"/>
    </source>
</evidence>
<dbReference type="InterPro" id="IPR050728">
    <property type="entry name" value="Zinc_Metalloprotease_M4"/>
</dbReference>
<dbReference type="STRING" id="1385512.N784_10325"/>
<dbReference type="FunFam" id="3.10.170.10:FF:000001">
    <property type="entry name" value="Peptidase M4"/>
    <property type="match status" value="1"/>
</dbReference>
<dbReference type="Gene3D" id="1.10.390.10">
    <property type="entry name" value="Neutral Protease Domain 2"/>
    <property type="match status" value="1"/>
</dbReference>
<comment type="function">
    <text evidence="14 16">Extracellular zinc metalloprotease.</text>
</comment>
<comment type="subcellular location">
    <subcellularLocation>
        <location evidence="3 16">Secreted</location>
    </subcellularLocation>
</comment>
<evidence type="ECO:0000256" key="1">
    <source>
        <dbReference type="ARBA" id="ARBA00001913"/>
    </source>
</evidence>
<dbReference type="PANTHER" id="PTHR33794">
    <property type="entry name" value="BACILLOLYSIN"/>
    <property type="match status" value="1"/>
</dbReference>
<keyword evidence="10 16" id="KW-0862">Zinc</keyword>
<keyword evidence="5 16" id="KW-0964">Secreted</keyword>
<keyword evidence="8 16" id="KW-0732">Signal</keyword>
<feature type="domain" description="Peptidase M4" evidence="18">
    <location>
        <begin position="232"/>
        <end position="383"/>
    </location>
</feature>
<gene>
    <name evidence="21" type="ORF">N784_10325</name>
</gene>
<evidence type="ECO:0000313" key="22">
    <source>
        <dbReference type="Proteomes" id="UP000030401"/>
    </source>
</evidence>
<proteinExistence type="inferred from homology"/>
<feature type="signal peptide" evidence="16">
    <location>
        <begin position="1"/>
        <end position="26"/>
    </location>
</feature>
<dbReference type="RefSeq" id="WP_036832414.1">
    <property type="nucleotide sequence ID" value="NZ_AVPG01000003.1"/>
</dbReference>
<dbReference type="OrthoDB" id="291295at2"/>
<evidence type="ECO:0000256" key="4">
    <source>
        <dbReference type="ARBA" id="ARBA00009388"/>
    </source>
</evidence>
<keyword evidence="7" id="KW-0479">Metal-binding</keyword>
<feature type="active site" description="Proton donor" evidence="15">
    <location>
        <position position="467"/>
    </location>
</feature>
<evidence type="ECO:0000256" key="15">
    <source>
        <dbReference type="PIRSR" id="PIRSR623612-1"/>
    </source>
</evidence>
<comment type="cofactor">
    <cofactor evidence="2 16">
        <name>Zn(2+)</name>
        <dbReference type="ChEBI" id="CHEBI:29105"/>
    </cofactor>
</comment>
<evidence type="ECO:0000256" key="7">
    <source>
        <dbReference type="ARBA" id="ARBA00022723"/>
    </source>
</evidence>
<dbReference type="SUPFAM" id="SSF55486">
    <property type="entry name" value="Metalloproteases ('zincins'), catalytic domain"/>
    <property type="match status" value="1"/>
</dbReference>
<evidence type="ECO:0000256" key="10">
    <source>
        <dbReference type="ARBA" id="ARBA00022833"/>
    </source>
</evidence>
<dbReference type="PANTHER" id="PTHR33794:SF3">
    <property type="entry name" value="NEUTRAL PROTEASE B"/>
    <property type="match status" value="1"/>
</dbReference>
<dbReference type="InterPro" id="IPR027268">
    <property type="entry name" value="Peptidase_M4/M1_CTD_sf"/>
</dbReference>
<dbReference type="Pfam" id="PF01447">
    <property type="entry name" value="Peptidase_M4"/>
    <property type="match status" value="1"/>
</dbReference>
<dbReference type="Gene3D" id="3.10.450.490">
    <property type="match status" value="1"/>
</dbReference>
<comment type="catalytic activity">
    <reaction evidence="13">
        <text>Similar, but not identical, to that of thermolysin.</text>
        <dbReference type="EC" id="3.4.24.28"/>
    </reaction>
</comment>
<feature type="domain" description="Peptidase M4 C-terminal" evidence="19">
    <location>
        <begin position="386"/>
        <end position="551"/>
    </location>
</feature>
<dbReference type="Proteomes" id="UP000030401">
    <property type="component" value="Unassembled WGS sequence"/>
</dbReference>
<dbReference type="InterPro" id="IPR013856">
    <property type="entry name" value="Peptidase_M4_domain"/>
</dbReference>